<evidence type="ECO:0008006" key="3">
    <source>
        <dbReference type="Google" id="ProtNLM"/>
    </source>
</evidence>
<protein>
    <recommendedName>
        <fullName evidence="3">Small subunit ribosomal protein S11e</fullName>
    </recommendedName>
</protein>
<proteinExistence type="predicted"/>
<keyword evidence="2" id="KW-1185">Reference proteome</keyword>
<name>A0ABV0Z1P2_9TELE</name>
<evidence type="ECO:0000313" key="1">
    <source>
        <dbReference type="EMBL" id="MEQ2300103.1"/>
    </source>
</evidence>
<gene>
    <name evidence="1" type="ORF">AMECASPLE_021853</name>
</gene>
<dbReference type="Proteomes" id="UP001469553">
    <property type="component" value="Unassembled WGS sequence"/>
</dbReference>
<comment type="caution">
    <text evidence="1">The sequence shown here is derived from an EMBL/GenBank/DDBJ whole genome shotgun (WGS) entry which is preliminary data.</text>
</comment>
<dbReference type="EMBL" id="JAHRIP010048934">
    <property type="protein sequence ID" value="MEQ2300103.1"/>
    <property type="molecule type" value="Genomic_DNA"/>
</dbReference>
<accession>A0ABV0Z1P2</accession>
<reference evidence="1 2" key="1">
    <citation type="submission" date="2021-06" db="EMBL/GenBank/DDBJ databases">
        <authorList>
            <person name="Palmer J.M."/>
        </authorList>
    </citation>
    <scope>NUCLEOTIDE SEQUENCE [LARGE SCALE GENOMIC DNA]</scope>
    <source>
        <strain evidence="1 2">AS_MEX2019</strain>
        <tissue evidence="1">Muscle</tissue>
    </source>
</reference>
<organism evidence="1 2">
    <name type="scientific">Ameca splendens</name>
    <dbReference type="NCBI Taxonomy" id="208324"/>
    <lineage>
        <taxon>Eukaryota</taxon>
        <taxon>Metazoa</taxon>
        <taxon>Chordata</taxon>
        <taxon>Craniata</taxon>
        <taxon>Vertebrata</taxon>
        <taxon>Euteleostomi</taxon>
        <taxon>Actinopterygii</taxon>
        <taxon>Neopterygii</taxon>
        <taxon>Teleostei</taxon>
        <taxon>Neoteleostei</taxon>
        <taxon>Acanthomorphata</taxon>
        <taxon>Ovalentaria</taxon>
        <taxon>Atherinomorphae</taxon>
        <taxon>Cyprinodontiformes</taxon>
        <taxon>Goodeidae</taxon>
        <taxon>Ameca</taxon>
    </lineage>
</organism>
<evidence type="ECO:0000313" key="2">
    <source>
        <dbReference type="Proteomes" id="UP001469553"/>
    </source>
</evidence>
<sequence length="107" mass="11498">MGGAEESQITGTGHGWKVNEQAQVITSMRTRSQFHAVFHQSEVQKTGKSHGTRMGAGVTKVKKQAKVITQGANCGLFTTLSTEVRRQHQKVTATMQLNDGIACLATG</sequence>